<feature type="region of interest" description="Disordered" evidence="2">
    <location>
        <begin position="233"/>
        <end position="597"/>
    </location>
</feature>
<evidence type="ECO:0000256" key="2">
    <source>
        <dbReference type="SAM" id="MobiDB-lite"/>
    </source>
</evidence>
<evidence type="ECO:0000313" key="3">
    <source>
        <dbReference type="EMBL" id="CAG6606941.1"/>
    </source>
</evidence>
<dbReference type="Pfam" id="PF09184">
    <property type="entry name" value="PPP4R2"/>
    <property type="match status" value="1"/>
</dbReference>
<reference evidence="3" key="1">
    <citation type="submission" date="2021-05" db="EMBL/GenBank/DDBJ databases">
        <authorList>
            <person name="Alioto T."/>
            <person name="Alioto T."/>
            <person name="Gomez Garrido J."/>
        </authorList>
    </citation>
    <scope>NUCLEOTIDE SEQUENCE</scope>
</reference>
<protein>
    <submittedName>
        <fullName evidence="3">Serine/threonine-protein phosphatase 4 regulatory subunit 2</fullName>
    </submittedName>
</protein>
<dbReference type="EMBL" id="HBUF01591778">
    <property type="protein sequence ID" value="CAG6773624.1"/>
    <property type="molecule type" value="Transcribed_RNA"/>
</dbReference>
<feature type="compositionally biased region" description="Polar residues" evidence="2">
    <location>
        <begin position="464"/>
        <end position="488"/>
    </location>
</feature>
<organism evidence="3">
    <name type="scientific">Cacopsylla melanoneura</name>
    <dbReference type="NCBI Taxonomy" id="428564"/>
    <lineage>
        <taxon>Eukaryota</taxon>
        <taxon>Metazoa</taxon>
        <taxon>Ecdysozoa</taxon>
        <taxon>Arthropoda</taxon>
        <taxon>Hexapoda</taxon>
        <taxon>Insecta</taxon>
        <taxon>Pterygota</taxon>
        <taxon>Neoptera</taxon>
        <taxon>Paraneoptera</taxon>
        <taxon>Hemiptera</taxon>
        <taxon>Sternorrhyncha</taxon>
        <taxon>Psylloidea</taxon>
        <taxon>Psyllidae</taxon>
        <taxon>Psyllinae</taxon>
        <taxon>Cacopsylla</taxon>
    </lineage>
</organism>
<dbReference type="GO" id="GO:0030289">
    <property type="term" value="C:protein phosphatase 4 complex"/>
    <property type="evidence" value="ECO:0007669"/>
    <property type="project" value="InterPro"/>
</dbReference>
<dbReference type="InterPro" id="IPR015267">
    <property type="entry name" value="PPP4R2"/>
</dbReference>
<dbReference type="EMBL" id="HBUF01591776">
    <property type="protein sequence ID" value="CAG6773622.1"/>
    <property type="molecule type" value="Transcribed_RNA"/>
</dbReference>
<comment type="similarity">
    <text evidence="1">Belongs to the PPP4R2 family.</text>
</comment>
<accession>A0A8D8LD59</accession>
<feature type="compositionally biased region" description="Acidic residues" evidence="2">
    <location>
        <begin position="368"/>
        <end position="381"/>
    </location>
</feature>
<evidence type="ECO:0000256" key="1">
    <source>
        <dbReference type="ARBA" id="ARBA00009207"/>
    </source>
</evidence>
<dbReference type="EMBL" id="HBUF01366011">
    <property type="protein sequence ID" value="CAG6723593.1"/>
    <property type="molecule type" value="Transcribed_RNA"/>
</dbReference>
<dbReference type="AlphaFoldDB" id="A0A8D8LD59"/>
<sequence>MDNPELVLQSLEHFPKLMDEGDYSIPMELEDYIHYVAKTGDPVFQWTLVKPLFREKIIKVVTDFFESTPGEIPDYPNVNKFNYDSMKATLLERIDWFKGAPFTIQRISELLVHPTKEYNRVDKYMRALEKNIYVVSTREPGMPQPAEENNTTFEESFIMNGNDFEMKSESSELLGNKEEDDNAAALLLLKKCNDSEADEVNFNIEVDVTNTTPSEDVQADNIVDSAEINVLEETAESTESSEGSLNISDGKCGQTRKHEEEDGGVEENEPKRFKMDEDDNENEIKEDSEVVTEEVPSQEVDLNAEPSLGDSINVSQEQDVDSKSDNEMELEETVDNKIESFDTLEKDQNNSLLNVSEGDSMVISSQETSEENIETSIEENLDPVVSESSDMDLSDGVASELPPALLEQPDPDKVDVTDQPLLTEKQEDISTSSTDTANDEISVDKEISSEVEPSVQDPSKEAVSESSSEQNSDNIQPDLSPVSETATPNEEETKPAEEVQSSEQSSADNNTSQDDINKATVESEAASVENTPEVEQAILQEDEFTEVEETGSNIDPLSTESVDDSEEIGKVVLTDDKDKDTSANEDVVAEPPQVDSS</sequence>
<dbReference type="PANTHER" id="PTHR16487:SF0">
    <property type="entry name" value="PROTEIN PHOSPHATASE 4 REGULATORY SUBUNIT 2-RELATED"/>
    <property type="match status" value="1"/>
</dbReference>
<name>A0A8D8LD59_9HEMI</name>
<feature type="compositionally biased region" description="Basic and acidic residues" evidence="2">
    <location>
        <begin position="567"/>
        <end position="582"/>
    </location>
</feature>
<dbReference type="GO" id="GO:0019888">
    <property type="term" value="F:protein phosphatase regulator activity"/>
    <property type="evidence" value="ECO:0007669"/>
    <property type="project" value="InterPro"/>
</dbReference>
<proteinExistence type="inferred from homology"/>
<dbReference type="EMBL" id="HBUF01178272">
    <property type="protein sequence ID" value="CAG6654579.1"/>
    <property type="molecule type" value="Transcribed_RNA"/>
</dbReference>
<dbReference type="EMBL" id="HBUF01591779">
    <property type="protein sequence ID" value="CAG6773625.1"/>
    <property type="molecule type" value="Transcribed_RNA"/>
</dbReference>
<dbReference type="PANTHER" id="PTHR16487">
    <property type="entry name" value="PPP4R2-RELATED PROTEIN"/>
    <property type="match status" value="1"/>
</dbReference>
<dbReference type="GO" id="GO:0005634">
    <property type="term" value="C:nucleus"/>
    <property type="evidence" value="ECO:0007669"/>
    <property type="project" value="TreeGrafter"/>
</dbReference>
<dbReference type="EMBL" id="HBUF01005839">
    <property type="protein sequence ID" value="CAG6606941.1"/>
    <property type="molecule type" value="Transcribed_RNA"/>
</dbReference>
<feature type="compositionally biased region" description="Acidic residues" evidence="2">
    <location>
        <begin position="540"/>
        <end position="549"/>
    </location>
</feature>
<dbReference type="GO" id="GO:0005737">
    <property type="term" value="C:cytoplasm"/>
    <property type="evidence" value="ECO:0007669"/>
    <property type="project" value="TreeGrafter"/>
</dbReference>
<feature type="compositionally biased region" description="Polar residues" evidence="2">
    <location>
        <begin position="550"/>
        <end position="560"/>
    </location>
</feature>
<feature type="compositionally biased region" description="Basic and acidic residues" evidence="2">
    <location>
        <begin position="334"/>
        <end position="348"/>
    </location>
</feature>
<dbReference type="EMBL" id="HBUF01366012">
    <property type="protein sequence ID" value="CAG6723594.1"/>
    <property type="molecule type" value="Transcribed_RNA"/>
</dbReference>